<organism evidence="2 3">
    <name type="scientific">Streptomyces actuosus</name>
    <dbReference type="NCBI Taxonomy" id="1885"/>
    <lineage>
        <taxon>Bacteria</taxon>
        <taxon>Bacillati</taxon>
        <taxon>Actinomycetota</taxon>
        <taxon>Actinomycetes</taxon>
        <taxon>Kitasatosporales</taxon>
        <taxon>Streptomycetaceae</taxon>
        <taxon>Streptomyces</taxon>
    </lineage>
</organism>
<gene>
    <name evidence="2" type="ORF">DMT42_22630</name>
</gene>
<feature type="domain" description="DUF6817" evidence="1">
    <location>
        <begin position="14"/>
        <end position="97"/>
    </location>
</feature>
<accession>A0A2U9P4V8</accession>
<dbReference type="KEGG" id="sact:DMT42_22630"/>
<evidence type="ECO:0000313" key="2">
    <source>
        <dbReference type="EMBL" id="AWT44809.1"/>
    </source>
</evidence>
<proteinExistence type="predicted"/>
<dbReference type="Proteomes" id="UP000247634">
    <property type="component" value="Chromosome"/>
</dbReference>
<dbReference type="Pfam" id="PF20680">
    <property type="entry name" value="DUF6817"/>
    <property type="match status" value="1"/>
</dbReference>
<dbReference type="RefSeq" id="WP_110629707.1">
    <property type="nucleotide sequence ID" value="NZ_CP029788.1"/>
</dbReference>
<dbReference type="InterPro" id="IPR049202">
    <property type="entry name" value="DUF6817"/>
</dbReference>
<reference evidence="2 3" key="1">
    <citation type="submission" date="2018-06" db="EMBL/GenBank/DDBJ databases">
        <title>The complete genome sequence of a nosiheptide producer Streptomyces actuosus ATCC 25421: deducing the ability of producing a new class III lantibiotics.</title>
        <authorList>
            <person name="Liu W."/>
            <person name="Sun F."/>
            <person name="Hu Y."/>
        </authorList>
    </citation>
    <scope>NUCLEOTIDE SEQUENCE [LARGE SCALE GENOMIC DNA]</scope>
    <source>
        <strain evidence="2 3">ATCC 25421</strain>
    </source>
</reference>
<protein>
    <recommendedName>
        <fullName evidence="1">DUF6817 domain-containing protein</fullName>
    </recommendedName>
</protein>
<dbReference type="EMBL" id="CP029788">
    <property type="protein sequence ID" value="AWT44809.1"/>
    <property type="molecule type" value="Genomic_DNA"/>
</dbReference>
<dbReference type="OrthoDB" id="333547at2"/>
<sequence length="182" mass="19633">MTVSPSLRAARALLVEAGADRIPHPGGTLLAHLDRVHARLAAWDARPALRLAGLCHACYGTDGFPEPLLPLDRRADLAAVIGAEAEEIVRRYAGCAREATYPTLDGPDARFHDRFTGTAVPATAAETRDFAELTAANELDLAAENPDFRARHGSDLLALFTRLRPLLTEAAWTDCRTLLGQT</sequence>
<dbReference type="AlphaFoldDB" id="A0A2U9P4V8"/>
<keyword evidence="3" id="KW-1185">Reference proteome</keyword>
<evidence type="ECO:0000259" key="1">
    <source>
        <dbReference type="Pfam" id="PF20680"/>
    </source>
</evidence>
<evidence type="ECO:0000313" key="3">
    <source>
        <dbReference type="Proteomes" id="UP000247634"/>
    </source>
</evidence>
<name>A0A2U9P4V8_STRAS</name>